<evidence type="ECO:0000313" key="2">
    <source>
        <dbReference type="WBParaSite" id="nRc.2.0.1.t22513-RA"/>
    </source>
</evidence>
<keyword evidence="1" id="KW-1185">Reference proteome</keyword>
<reference evidence="2" key="1">
    <citation type="submission" date="2022-11" db="UniProtKB">
        <authorList>
            <consortium name="WormBaseParasite"/>
        </authorList>
    </citation>
    <scope>IDENTIFICATION</scope>
</reference>
<evidence type="ECO:0000313" key="1">
    <source>
        <dbReference type="Proteomes" id="UP000887565"/>
    </source>
</evidence>
<dbReference type="WBParaSite" id="nRc.2.0.1.t22513-RA">
    <property type="protein sequence ID" value="nRc.2.0.1.t22513-RA"/>
    <property type="gene ID" value="nRc.2.0.1.g22513"/>
</dbReference>
<dbReference type="Proteomes" id="UP000887565">
    <property type="component" value="Unplaced"/>
</dbReference>
<accession>A0A915J7S4</accession>
<proteinExistence type="predicted"/>
<sequence>MLLPGEEGRGENQLVLAFLWQEEASTRQWSKGRISQKSRLKIRVSICGWFTTLEVYSTSSLENASMGQKKEYTCLDICQHVKCTSEQETIKKIFLKLCT</sequence>
<name>A0A915J7S4_ROMCU</name>
<dbReference type="AlphaFoldDB" id="A0A915J7S4"/>
<organism evidence="1 2">
    <name type="scientific">Romanomermis culicivorax</name>
    <name type="common">Nematode worm</name>
    <dbReference type="NCBI Taxonomy" id="13658"/>
    <lineage>
        <taxon>Eukaryota</taxon>
        <taxon>Metazoa</taxon>
        <taxon>Ecdysozoa</taxon>
        <taxon>Nematoda</taxon>
        <taxon>Enoplea</taxon>
        <taxon>Dorylaimia</taxon>
        <taxon>Mermithida</taxon>
        <taxon>Mermithoidea</taxon>
        <taxon>Mermithidae</taxon>
        <taxon>Romanomermis</taxon>
    </lineage>
</organism>
<protein>
    <submittedName>
        <fullName evidence="2">Uncharacterized protein</fullName>
    </submittedName>
</protein>